<sequence>MDTPNIIGTNPDTGLEEDRKPDD</sequence>
<reference evidence="2" key="1">
    <citation type="journal article" date="2013" name="Environ. Microbiol.">
        <title>Microbiota from the distal guts of lean and obese adolescents exhibit partial functional redundancy besides clear differences in community structure.</title>
        <authorList>
            <person name="Ferrer M."/>
            <person name="Ruiz A."/>
            <person name="Lanza F."/>
            <person name="Haange S.B."/>
            <person name="Oberbach A."/>
            <person name="Till H."/>
            <person name="Bargiela R."/>
            <person name="Campoy C."/>
            <person name="Segura M.T."/>
            <person name="Richter M."/>
            <person name="von Bergen M."/>
            <person name="Seifert J."/>
            <person name="Suarez A."/>
        </authorList>
    </citation>
    <scope>NUCLEOTIDE SEQUENCE</scope>
</reference>
<gene>
    <name evidence="2" type="ORF">OBE_05636</name>
</gene>
<evidence type="ECO:0000256" key="1">
    <source>
        <dbReference type="SAM" id="MobiDB-lite"/>
    </source>
</evidence>
<comment type="caution">
    <text evidence="2">The sequence shown here is derived from an EMBL/GenBank/DDBJ whole genome shotgun (WGS) entry which is preliminary data.</text>
</comment>
<dbReference type="EMBL" id="AJWZ01003864">
    <property type="protein sequence ID" value="EKC67051.1"/>
    <property type="molecule type" value="Genomic_DNA"/>
</dbReference>
<accession>K1U6H8</accession>
<proteinExistence type="predicted"/>
<organism evidence="2">
    <name type="scientific">human gut metagenome</name>
    <dbReference type="NCBI Taxonomy" id="408170"/>
    <lineage>
        <taxon>unclassified sequences</taxon>
        <taxon>metagenomes</taxon>
        <taxon>organismal metagenomes</taxon>
    </lineage>
</organism>
<protein>
    <submittedName>
        <fullName evidence="2">Uncharacterized protein</fullName>
    </submittedName>
</protein>
<evidence type="ECO:0000313" key="2">
    <source>
        <dbReference type="EMBL" id="EKC67051.1"/>
    </source>
</evidence>
<feature type="compositionally biased region" description="Polar residues" evidence="1">
    <location>
        <begin position="1"/>
        <end position="12"/>
    </location>
</feature>
<dbReference type="AlphaFoldDB" id="K1U6H8"/>
<name>K1U6H8_9ZZZZ</name>
<feature type="non-terminal residue" evidence="2">
    <location>
        <position position="23"/>
    </location>
</feature>
<feature type="region of interest" description="Disordered" evidence="1">
    <location>
        <begin position="1"/>
        <end position="23"/>
    </location>
</feature>